<keyword evidence="1" id="KW-0812">Transmembrane</keyword>
<organism evidence="2 5">
    <name type="scientific">Bacillus cereus</name>
    <dbReference type="NCBI Taxonomy" id="1396"/>
    <lineage>
        <taxon>Bacteria</taxon>
        <taxon>Bacillati</taxon>
        <taxon>Bacillota</taxon>
        <taxon>Bacilli</taxon>
        <taxon>Bacillales</taxon>
        <taxon>Bacillaceae</taxon>
        <taxon>Bacillus</taxon>
        <taxon>Bacillus cereus group</taxon>
    </lineage>
</organism>
<dbReference type="AlphaFoldDB" id="A0A9X6WUR3"/>
<sequence>MNLKRSSTMFLKVIIFLAGISVLALCIFLVPEMADFTANLYPNIAPIKYLVFIVMYGAAVPFYVALYQAFNLLQYIDENTAFSELSVKALKNIKRCAITISGLYVLSLPLFYFIAKKMDPPIGLVGLIIVFASLVISVFAAILQRLLQEAIHIKSENDLTV</sequence>
<evidence type="ECO:0000313" key="3">
    <source>
        <dbReference type="EMBL" id="PGO73262.1"/>
    </source>
</evidence>
<gene>
    <name evidence="3" type="ORF">CN980_19145</name>
    <name evidence="2" type="ORF">COI98_29450</name>
</gene>
<evidence type="ECO:0000313" key="5">
    <source>
        <dbReference type="Proteomes" id="UP000224413"/>
    </source>
</evidence>
<dbReference type="RefSeq" id="WP_061457146.1">
    <property type="nucleotide sequence ID" value="NZ_CP023245.1"/>
</dbReference>
<protein>
    <submittedName>
        <fullName evidence="2">DUF2975 domain-containing protein</fullName>
    </submittedName>
</protein>
<dbReference type="Proteomes" id="UP000223834">
    <property type="component" value="Unassembled WGS sequence"/>
</dbReference>
<dbReference type="InterPro" id="IPR021354">
    <property type="entry name" value="DUF2975"/>
</dbReference>
<feature type="transmembrane region" description="Helical" evidence="1">
    <location>
        <begin position="50"/>
        <end position="75"/>
    </location>
</feature>
<proteinExistence type="predicted"/>
<keyword evidence="1" id="KW-0472">Membrane</keyword>
<accession>A0A9X6WUR3</accession>
<feature type="transmembrane region" description="Helical" evidence="1">
    <location>
        <begin position="96"/>
        <end position="115"/>
    </location>
</feature>
<feature type="transmembrane region" description="Helical" evidence="1">
    <location>
        <begin position="121"/>
        <end position="143"/>
    </location>
</feature>
<dbReference type="Proteomes" id="UP000224413">
    <property type="component" value="Unassembled WGS sequence"/>
</dbReference>
<keyword evidence="1" id="KW-1133">Transmembrane helix</keyword>
<evidence type="ECO:0000256" key="1">
    <source>
        <dbReference type="SAM" id="Phobius"/>
    </source>
</evidence>
<dbReference type="Pfam" id="PF11188">
    <property type="entry name" value="DUF2975"/>
    <property type="match status" value="1"/>
</dbReference>
<comment type="caution">
    <text evidence="2">The sequence shown here is derived from an EMBL/GenBank/DDBJ whole genome shotgun (WGS) entry which is preliminary data.</text>
</comment>
<name>A0A9X6WUR3_BACCE</name>
<feature type="transmembrane region" description="Helical" evidence="1">
    <location>
        <begin position="9"/>
        <end position="30"/>
    </location>
</feature>
<dbReference type="EMBL" id="NUIQ01000161">
    <property type="protein sequence ID" value="PGO73262.1"/>
    <property type="molecule type" value="Genomic_DNA"/>
</dbReference>
<evidence type="ECO:0000313" key="4">
    <source>
        <dbReference type="Proteomes" id="UP000223834"/>
    </source>
</evidence>
<reference evidence="4 5" key="1">
    <citation type="submission" date="2017-09" db="EMBL/GenBank/DDBJ databases">
        <title>Large-scale bioinformatics analysis of Bacillus genomes uncovers conserved roles of natural products in bacterial physiology.</title>
        <authorList>
            <consortium name="Agbiome Team Llc"/>
            <person name="Bleich R.M."/>
            <person name="Grubbs K.J."/>
            <person name="Santa Maria K.C."/>
            <person name="Allen S.E."/>
            <person name="Farag S."/>
            <person name="Shank E.A."/>
            <person name="Bowers A."/>
        </authorList>
    </citation>
    <scope>NUCLEOTIDE SEQUENCE [LARGE SCALE GENOMIC DNA]</scope>
    <source>
        <strain evidence="3 4">AFS049141</strain>
        <strain evidence="2 5">AFS083741</strain>
    </source>
</reference>
<dbReference type="EMBL" id="NUWJ01000336">
    <property type="protein sequence ID" value="PFK06822.1"/>
    <property type="molecule type" value="Genomic_DNA"/>
</dbReference>
<evidence type="ECO:0000313" key="2">
    <source>
        <dbReference type="EMBL" id="PFK06822.1"/>
    </source>
</evidence>